<reference evidence="2" key="1">
    <citation type="submission" date="2019-04" db="EMBL/GenBank/DDBJ databases">
        <title>Friends and foes A comparative genomics studyof 23 Aspergillus species from section Flavi.</title>
        <authorList>
            <consortium name="DOE Joint Genome Institute"/>
            <person name="Kjaerbolling I."/>
            <person name="Vesth T."/>
            <person name="Frisvad J.C."/>
            <person name="Nybo J.L."/>
            <person name="Theobald S."/>
            <person name="Kildgaard S."/>
            <person name="Isbrandt T."/>
            <person name="Kuo A."/>
            <person name="Sato A."/>
            <person name="Lyhne E.K."/>
            <person name="Kogle M.E."/>
            <person name="Wiebenga A."/>
            <person name="Kun R.S."/>
            <person name="Lubbers R.J."/>
            <person name="Makela M.R."/>
            <person name="Barry K."/>
            <person name="Chovatia M."/>
            <person name="Clum A."/>
            <person name="Daum C."/>
            <person name="Haridas S."/>
            <person name="He G."/>
            <person name="LaButti K."/>
            <person name="Lipzen A."/>
            <person name="Mondo S."/>
            <person name="Riley R."/>
            <person name="Salamov A."/>
            <person name="Simmons B.A."/>
            <person name="Magnuson J.K."/>
            <person name="Henrissat B."/>
            <person name="Mortensen U.H."/>
            <person name="Larsen T.O."/>
            <person name="Devries R.P."/>
            <person name="Grigoriev I.V."/>
            <person name="Machida M."/>
            <person name="Baker S.E."/>
            <person name="Andersen M.R."/>
        </authorList>
    </citation>
    <scope>NUCLEOTIDE SEQUENCE [LARGE SCALE GENOMIC DNA]</scope>
    <source>
        <strain evidence="2">IBT 14317</strain>
    </source>
</reference>
<evidence type="ECO:0000256" key="1">
    <source>
        <dbReference type="SAM" id="SignalP"/>
    </source>
</evidence>
<protein>
    <submittedName>
        <fullName evidence="2">Uncharacterized protein</fullName>
    </submittedName>
</protein>
<dbReference type="AlphaFoldDB" id="A0A5N7CI60"/>
<feature type="chain" id="PRO_5024795330" evidence="1">
    <location>
        <begin position="19"/>
        <end position="452"/>
    </location>
</feature>
<keyword evidence="1" id="KW-0732">Signal</keyword>
<gene>
    <name evidence="2" type="ORF">BDV23DRAFT_180331</name>
</gene>
<organism evidence="2">
    <name type="scientific">Petromyces alliaceus</name>
    <name type="common">Aspergillus alliaceus</name>
    <dbReference type="NCBI Taxonomy" id="209559"/>
    <lineage>
        <taxon>Eukaryota</taxon>
        <taxon>Fungi</taxon>
        <taxon>Dikarya</taxon>
        <taxon>Ascomycota</taxon>
        <taxon>Pezizomycotina</taxon>
        <taxon>Eurotiomycetes</taxon>
        <taxon>Eurotiomycetidae</taxon>
        <taxon>Eurotiales</taxon>
        <taxon>Aspergillaceae</taxon>
        <taxon>Aspergillus</taxon>
        <taxon>Aspergillus subgen. Circumdati</taxon>
    </lineage>
</organism>
<accession>A0A5N7CI60</accession>
<dbReference type="OrthoDB" id="7250310at2759"/>
<name>A0A5N7CI60_PETAA</name>
<feature type="signal peptide" evidence="1">
    <location>
        <begin position="1"/>
        <end position="18"/>
    </location>
</feature>
<dbReference type="EMBL" id="ML735227">
    <property type="protein sequence ID" value="KAE8393882.1"/>
    <property type="molecule type" value="Genomic_DNA"/>
</dbReference>
<proteinExistence type="predicted"/>
<sequence>MRYSSAIAIVAFLPWALSKPSAIPEGMEELCEKTGKSIDWNETMKRWICKEKDTGICRPDQDQATWHQDPKTGEYGCCDNGQEWRLDKRNTEKGSCCAKGSIYSFDTATGKGACCDPGQVFRWGSCTTPEGSDKPVPIPQPGTCGLHLKDAGLESLLRTLLMQCFPHGQTTLDVFIEYYISILHGGIDLIEVIYRNGCDPKPSPNPTPDPHPGWKCPTDSSPCRWLALKEATTKLGLTAGTTKKELPNPGALIPVYEYPFDTWVTKFPGDDLDIYINDKSIEPQGSGTSYLIPGGTKGKDVKYLSSKGAQIRFYGACSVDTPCIGDAVESWVRETVTVGKDSLDIDVTKYDFDIIFTISDTFITTEQYTIFADGEKVDKTHGRLTLGDDKYNTDHINIHQSGTAPQVIANDGFWGSFRILKGTKKITVKMTDYKAPYPWYEFYYRIDKPCQC</sequence>
<dbReference type="Proteomes" id="UP000326877">
    <property type="component" value="Unassembled WGS sequence"/>
</dbReference>
<evidence type="ECO:0000313" key="2">
    <source>
        <dbReference type="EMBL" id="KAE8393882.1"/>
    </source>
</evidence>